<dbReference type="Gene3D" id="3.60.15.10">
    <property type="entry name" value="Ribonuclease Z/Hydroxyacylglutathione hydrolase-like"/>
    <property type="match status" value="1"/>
</dbReference>
<comment type="similarity">
    <text evidence="1">Belongs to the metallo-beta-lactamase superfamily.</text>
</comment>
<dbReference type="Pfam" id="PF00753">
    <property type="entry name" value="Lactamase_B"/>
    <property type="match status" value="1"/>
</dbReference>
<evidence type="ECO:0000256" key="5">
    <source>
        <dbReference type="SAM" id="SignalP"/>
    </source>
</evidence>
<protein>
    <submittedName>
        <fullName evidence="7">N-acyl homoserine lactonase family protein</fullName>
    </submittedName>
</protein>
<dbReference type="InterPro" id="IPR051013">
    <property type="entry name" value="MBL_superfamily_lactonases"/>
</dbReference>
<feature type="signal peptide" evidence="5">
    <location>
        <begin position="1"/>
        <end position="18"/>
    </location>
</feature>
<keyword evidence="5" id="KW-0732">Signal</keyword>
<proteinExistence type="inferred from homology"/>
<evidence type="ECO:0000256" key="4">
    <source>
        <dbReference type="ARBA" id="ARBA00022833"/>
    </source>
</evidence>
<dbReference type="InterPro" id="IPR036866">
    <property type="entry name" value="RibonucZ/Hydroxyglut_hydro"/>
</dbReference>
<dbReference type="PANTHER" id="PTHR42978">
    <property type="entry name" value="QUORUM-QUENCHING LACTONASE YTNP-RELATED-RELATED"/>
    <property type="match status" value="1"/>
</dbReference>
<dbReference type="SMART" id="SM00849">
    <property type="entry name" value="Lactamase_B"/>
    <property type="match status" value="1"/>
</dbReference>
<dbReference type="InterPro" id="IPR001279">
    <property type="entry name" value="Metallo-B-lactamas"/>
</dbReference>
<dbReference type="PANTHER" id="PTHR42978:SF3">
    <property type="entry name" value="BLR3078 PROTEIN"/>
    <property type="match status" value="1"/>
</dbReference>
<name>A0ABV8SQK2_9GAMM</name>
<feature type="chain" id="PRO_5045062450" evidence="5">
    <location>
        <begin position="19"/>
        <end position="273"/>
    </location>
</feature>
<evidence type="ECO:0000313" key="8">
    <source>
        <dbReference type="Proteomes" id="UP001595904"/>
    </source>
</evidence>
<dbReference type="Proteomes" id="UP001595904">
    <property type="component" value="Unassembled WGS sequence"/>
</dbReference>
<dbReference type="RefSeq" id="WP_380595922.1">
    <property type="nucleotide sequence ID" value="NZ_JBHSDU010000003.1"/>
</dbReference>
<reference evidence="8" key="1">
    <citation type="journal article" date="2019" name="Int. J. Syst. Evol. Microbiol.">
        <title>The Global Catalogue of Microorganisms (GCM) 10K type strain sequencing project: providing services to taxonomists for standard genome sequencing and annotation.</title>
        <authorList>
            <consortium name="The Broad Institute Genomics Platform"/>
            <consortium name="The Broad Institute Genome Sequencing Center for Infectious Disease"/>
            <person name="Wu L."/>
            <person name="Ma J."/>
        </authorList>
    </citation>
    <scope>NUCLEOTIDE SEQUENCE [LARGE SCALE GENOMIC DNA]</scope>
    <source>
        <strain evidence="8">CGMCC 1.10759</strain>
    </source>
</reference>
<organism evidence="7 8">
    <name type="scientific">Steroidobacter flavus</name>
    <dbReference type="NCBI Taxonomy" id="1842136"/>
    <lineage>
        <taxon>Bacteria</taxon>
        <taxon>Pseudomonadati</taxon>
        <taxon>Pseudomonadota</taxon>
        <taxon>Gammaproteobacteria</taxon>
        <taxon>Steroidobacterales</taxon>
        <taxon>Steroidobacteraceae</taxon>
        <taxon>Steroidobacter</taxon>
    </lineage>
</organism>
<evidence type="ECO:0000259" key="6">
    <source>
        <dbReference type="SMART" id="SM00849"/>
    </source>
</evidence>
<keyword evidence="8" id="KW-1185">Reference proteome</keyword>
<dbReference type="EMBL" id="JBHSDU010000003">
    <property type="protein sequence ID" value="MFC4308843.1"/>
    <property type="molecule type" value="Genomic_DNA"/>
</dbReference>
<sequence>MKSLIAFTALAFLSSANAATPAGVKLWRLDCGAILESDLNLFSDTYAYVGQSKELTVSCYLIKHGDTYMLWDTGLSTEALGKPLKGPGATGERLSKSIADQLKALGVEPKQIEIIGISHYHYDHTGQAATFPQARLLMGKGDIAALRTPGSERAKPLAHWLNGQGKLEEVTGDKDVFGDQSVVMLDLPGHTPGHHGLLVKLAKQGYVLLSGDVAHFEQNYATNGVPIFNTDRAQSLASLDRFKGLAKNLRATVVIQHEQADIKKLPAFPAHAE</sequence>
<gene>
    <name evidence="7" type="ORF">ACFPN2_07100</name>
</gene>
<keyword evidence="3" id="KW-0378">Hydrolase</keyword>
<dbReference type="CDD" id="cd07729">
    <property type="entry name" value="AHL_lactonase_MBL-fold"/>
    <property type="match status" value="1"/>
</dbReference>
<comment type="caution">
    <text evidence="7">The sequence shown here is derived from an EMBL/GenBank/DDBJ whole genome shotgun (WGS) entry which is preliminary data.</text>
</comment>
<evidence type="ECO:0000313" key="7">
    <source>
        <dbReference type="EMBL" id="MFC4308843.1"/>
    </source>
</evidence>
<evidence type="ECO:0000256" key="1">
    <source>
        <dbReference type="ARBA" id="ARBA00007749"/>
    </source>
</evidence>
<evidence type="ECO:0000256" key="3">
    <source>
        <dbReference type="ARBA" id="ARBA00022801"/>
    </source>
</evidence>
<keyword evidence="4" id="KW-0862">Zinc</keyword>
<feature type="domain" description="Metallo-beta-lactamase" evidence="6">
    <location>
        <begin position="56"/>
        <end position="257"/>
    </location>
</feature>
<keyword evidence="2" id="KW-0479">Metal-binding</keyword>
<accession>A0ABV8SQK2</accession>
<dbReference type="SUPFAM" id="SSF56281">
    <property type="entry name" value="Metallo-hydrolase/oxidoreductase"/>
    <property type="match status" value="1"/>
</dbReference>
<evidence type="ECO:0000256" key="2">
    <source>
        <dbReference type="ARBA" id="ARBA00022723"/>
    </source>
</evidence>